<feature type="domain" description="Malectin-like" evidence="13">
    <location>
        <begin position="51"/>
        <end position="375"/>
    </location>
</feature>
<evidence type="ECO:0000256" key="2">
    <source>
        <dbReference type="ARBA" id="ARBA00022527"/>
    </source>
</evidence>
<dbReference type="PANTHER" id="PTHR34590:SF15">
    <property type="entry name" value="PROTEIN KINASE DOMAIN-CONTAINING PROTEIN"/>
    <property type="match status" value="1"/>
</dbReference>
<reference evidence="14" key="1">
    <citation type="submission" date="2023-07" db="EMBL/GenBank/DDBJ databases">
        <title>draft genome sequence of fig (Ficus carica).</title>
        <authorList>
            <person name="Takahashi T."/>
            <person name="Nishimura K."/>
        </authorList>
    </citation>
    <scope>NUCLEOTIDE SEQUENCE</scope>
</reference>
<keyword evidence="9 12" id="KW-1133">Transmembrane helix</keyword>
<keyword evidence="2" id="KW-0723">Serine/threonine-protein kinase</keyword>
<organism evidence="14 15">
    <name type="scientific">Ficus carica</name>
    <name type="common">Common fig</name>
    <dbReference type="NCBI Taxonomy" id="3494"/>
    <lineage>
        <taxon>Eukaryota</taxon>
        <taxon>Viridiplantae</taxon>
        <taxon>Streptophyta</taxon>
        <taxon>Embryophyta</taxon>
        <taxon>Tracheophyta</taxon>
        <taxon>Spermatophyta</taxon>
        <taxon>Magnoliopsida</taxon>
        <taxon>eudicotyledons</taxon>
        <taxon>Gunneridae</taxon>
        <taxon>Pentapetalae</taxon>
        <taxon>rosids</taxon>
        <taxon>fabids</taxon>
        <taxon>Rosales</taxon>
        <taxon>Moraceae</taxon>
        <taxon>Ficeae</taxon>
        <taxon>Ficus</taxon>
    </lineage>
</organism>
<evidence type="ECO:0000256" key="11">
    <source>
        <dbReference type="ARBA" id="ARBA00023180"/>
    </source>
</evidence>
<evidence type="ECO:0000313" key="14">
    <source>
        <dbReference type="EMBL" id="GMN64019.1"/>
    </source>
</evidence>
<comment type="caution">
    <text evidence="14">The sequence shown here is derived from an EMBL/GenBank/DDBJ whole genome shotgun (WGS) entry which is preliminary data.</text>
</comment>
<evidence type="ECO:0000256" key="4">
    <source>
        <dbReference type="ARBA" id="ARBA00022692"/>
    </source>
</evidence>
<name>A0AA88E4N7_FICCA</name>
<dbReference type="AlphaFoldDB" id="A0AA88E4N7"/>
<protein>
    <recommendedName>
        <fullName evidence="13">Malectin-like domain-containing protein</fullName>
    </recommendedName>
</protein>
<keyword evidence="7" id="KW-0418">Kinase</keyword>
<keyword evidence="6" id="KW-0547">Nucleotide-binding</keyword>
<evidence type="ECO:0000256" key="1">
    <source>
        <dbReference type="ARBA" id="ARBA00004479"/>
    </source>
</evidence>
<dbReference type="FunFam" id="2.60.120.430:FF:000003">
    <property type="entry name" value="FERONIA receptor-like kinase"/>
    <property type="match status" value="1"/>
</dbReference>
<dbReference type="Proteomes" id="UP001187192">
    <property type="component" value="Unassembled WGS sequence"/>
</dbReference>
<evidence type="ECO:0000256" key="7">
    <source>
        <dbReference type="ARBA" id="ARBA00022777"/>
    </source>
</evidence>
<keyword evidence="10 12" id="KW-0472">Membrane</keyword>
<keyword evidence="5" id="KW-0732">Signal</keyword>
<evidence type="ECO:0000256" key="5">
    <source>
        <dbReference type="ARBA" id="ARBA00022729"/>
    </source>
</evidence>
<keyword evidence="15" id="KW-1185">Reference proteome</keyword>
<dbReference type="GO" id="GO:0016020">
    <property type="term" value="C:membrane"/>
    <property type="evidence" value="ECO:0007669"/>
    <property type="project" value="UniProtKB-SubCell"/>
</dbReference>
<dbReference type="GO" id="GO:0004714">
    <property type="term" value="F:transmembrane receptor protein tyrosine kinase activity"/>
    <property type="evidence" value="ECO:0007669"/>
    <property type="project" value="InterPro"/>
</dbReference>
<keyword evidence="4 12" id="KW-0812">Transmembrane</keyword>
<dbReference type="EMBL" id="BTGU01000165">
    <property type="protein sequence ID" value="GMN64019.1"/>
    <property type="molecule type" value="Genomic_DNA"/>
</dbReference>
<evidence type="ECO:0000256" key="10">
    <source>
        <dbReference type="ARBA" id="ARBA00023136"/>
    </source>
</evidence>
<proteinExistence type="predicted"/>
<dbReference type="GO" id="GO:0005524">
    <property type="term" value="F:ATP binding"/>
    <property type="evidence" value="ECO:0007669"/>
    <property type="project" value="UniProtKB-KW"/>
</dbReference>
<dbReference type="PANTHER" id="PTHR34590">
    <property type="entry name" value="OS03G0124300 PROTEIN-RELATED"/>
    <property type="match status" value="1"/>
</dbReference>
<evidence type="ECO:0000256" key="6">
    <source>
        <dbReference type="ARBA" id="ARBA00022741"/>
    </source>
</evidence>
<accession>A0AA88E4N7</accession>
<evidence type="ECO:0000256" key="9">
    <source>
        <dbReference type="ARBA" id="ARBA00022989"/>
    </source>
</evidence>
<keyword evidence="11" id="KW-0325">Glycoprotein</keyword>
<dbReference type="Gene3D" id="2.60.120.430">
    <property type="entry name" value="Galactose-binding lectin"/>
    <property type="match status" value="2"/>
</dbReference>
<evidence type="ECO:0000256" key="12">
    <source>
        <dbReference type="SAM" id="Phobius"/>
    </source>
</evidence>
<feature type="transmembrane region" description="Helical" evidence="12">
    <location>
        <begin position="12"/>
        <end position="34"/>
    </location>
</feature>
<dbReference type="Pfam" id="PF12819">
    <property type="entry name" value="Malectin_like"/>
    <property type="match status" value="1"/>
</dbReference>
<gene>
    <name evidence="14" type="ORF">TIFTF001_033095</name>
</gene>
<sequence length="391" mass="43695">MSNTSIEFLHLQNAGMIFLPYLSLILHLLTVFAITNGQPLPYIPADDITLNCGSSESNKRPLGDTRLWDGDVNSKFSPIEGKINASFVSQATDDYQTTKEASTVPYGTARLSLSKFTNAIPVTPGPKFVRLHFLSAAYGNSDSSRAFFSVKAGEYTLLSNFSVDLTVGPLGRSYLVKEFCLVVTDLHLILTFSPSSSKPDAFAFVNGIEVVSMPIFITLTAMEKSVALPLRGKAEDTGFFREWEGLKNENHKYLKIPAGLGILPAETHDSLNFTLIPSYTTPAAVYQTARVMGFKKEENKKYNLTWDFLVDSGFYYMVRLHFCEIVSVMNSTGDRTFRIYIANQTVEVRANVIYWTQGKFVPYFKDYIVSTKWRGDKKFNLSVALQANPND</sequence>
<dbReference type="FunFam" id="2.60.120.430:FF:000007">
    <property type="entry name" value="FERONIA receptor-like kinase"/>
    <property type="match status" value="1"/>
</dbReference>
<evidence type="ECO:0000259" key="13">
    <source>
        <dbReference type="Pfam" id="PF12819"/>
    </source>
</evidence>
<keyword evidence="3" id="KW-0808">Transferase</keyword>
<dbReference type="InterPro" id="IPR045272">
    <property type="entry name" value="ANXUR1/2-like"/>
</dbReference>
<dbReference type="GO" id="GO:0004674">
    <property type="term" value="F:protein serine/threonine kinase activity"/>
    <property type="evidence" value="ECO:0007669"/>
    <property type="project" value="UniProtKB-KW"/>
</dbReference>
<comment type="subcellular location">
    <subcellularLocation>
        <location evidence="1">Membrane</location>
        <topology evidence="1">Single-pass type I membrane protein</topology>
    </subcellularLocation>
</comment>
<evidence type="ECO:0000256" key="8">
    <source>
        <dbReference type="ARBA" id="ARBA00022840"/>
    </source>
</evidence>
<evidence type="ECO:0000313" key="15">
    <source>
        <dbReference type="Proteomes" id="UP001187192"/>
    </source>
</evidence>
<dbReference type="InterPro" id="IPR024788">
    <property type="entry name" value="Malectin-like_Carb-bd_dom"/>
</dbReference>
<evidence type="ECO:0000256" key="3">
    <source>
        <dbReference type="ARBA" id="ARBA00022679"/>
    </source>
</evidence>
<keyword evidence="8" id="KW-0067">ATP-binding</keyword>